<evidence type="ECO:0000256" key="1">
    <source>
        <dbReference type="ARBA" id="ARBA00007626"/>
    </source>
</evidence>
<dbReference type="PROSITE" id="PS51375">
    <property type="entry name" value="PPR"/>
    <property type="match status" value="6"/>
</dbReference>
<proteinExistence type="inferred from homology"/>
<feature type="repeat" description="PPR" evidence="4">
    <location>
        <begin position="121"/>
        <end position="151"/>
    </location>
</feature>
<keyword evidence="2" id="KW-0677">Repeat</keyword>
<dbReference type="InterPro" id="IPR002885">
    <property type="entry name" value="PPR_rpt"/>
</dbReference>
<dbReference type="Pfam" id="PF12854">
    <property type="entry name" value="PPR_1"/>
    <property type="match status" value="1"/>
</dbReference>
<dbReference type="PANTHER" id="PTHR46128">
    <property type="entry name" value="MITOCHONDRIAL GROUP I INTRON SPLICING FACTOR CCM1"/>
    <property type="match status" value="1"/>
</dbReference>
<dbReference type="NCBIfam" id="TIGR00756">
    <property type="entry name" value="PPR"/>
    <property type="match status" value="5"/>
</dbReference>
<feature type="repeat" description="PPR" evidence="4">
    <location>
        <begin position="9"/>
        <end position="43"/>
    </location>
</feature>
<dbReference type="PANTHER" id="PTHR46128:SF285">
    <property type="entry name" value="PENTATRICOPEPTIDE REPEAT-CONTAINING PROTEIN"/>
    <property type="match status" value="1"/>
</dbReference>
<dbReference type="Pfam" id="PF13041">
    <property type="entry name" value="PPR_2"/>
    <property type="match status" value="3"/>
</dbReference>
<feature type="repeat" description="PPR" evidence="4">
    <location>
        <begin position="192"/>
        <end position="226"/>
    </location>
</feature>
<evidence type="ECO:0000256" key="2">
    <source>
        <dbReference type="ARBA" id="ARBA00022737"/>
    </source>
</evidence>
<dbReference type="InterPro" id="IPR050872">
    <property type="entry name" value="PPR_P_subfamily"/>
</dbReference>
<sequence length="283" mass="31453">MSSFRCSPDTVTHNILVDGLCRAEQVDRGHEMLQRIRMDGTCMPNVVTYTSVISGYCKMGRMEEAFRVFNDMIGLGIKPSRVTYNVLIDGYGKAGDMPSAASLDDALKLWNEMGQRELRPNIYTFATMINFLCKKNRLGEAQVLLKELNERTDIIPRAFVYNPIIDGLCKVGNVDEANSIMLEMERKKCFPDKYTYTILIIGHCMKGRISEAIAIFEKMVATACAHDGVTISCLVTCLLKAGMPNKVESIMLIASRSSPRLDTSSVQDIPLSVRKSADISVAV</sequence>
<feature type="repeat" description="PPR" evidence="4">
    <location>
        <begin position="45"/>
        <end position="79"/>
    </location>
</feature>
<feature type="repeat" description="PPR" evidence="4">
    <location>
        <begin position="80"/>
        <end position="120"/>
    </location>
</feature>
<gene>
    <name evidence="5" type="ORF">CB5_LOCUS9342</name>
</gene>
<comment type="similarity">
    <text evidence="1">Belongs to the PPR family. P subfamily.</text>
</comment>
<dbReference type="Gene3D" id="1.25.40.10">
    <property type="entry name" value="Tetratricopeptide repeat domain"/>
    <property type="match status" value="3"/>
</dbReference>
<organism evidence="5">
    <name type="scientific">Ananas comosus var. bracteatus</name>
    <name type="common">red pineapple</name>
    <dbReference type="NCBI Taxonomy" id="296719"/>
    <lineage>
        <taxon>Eukaryota</taxon>
        <taxon>Viridiplantae</taxon>
        <taxon>Streptophyta</taxon>
        <taxon>Embryophyta</taxon>
        <taxon>Tracheophyta</taxon>
        <taxon>Spermatophyta</taxon>
        <taxon>Magnoliopsida</taxon>
        <taxon>Liliopsida</taxon>
        <taxon>Poales</taxon>
        <taxon>Bromeliaceae</taxon>
        <taxon>Bromelioideae</taxon>
        <taxon>Ananas</taxon>
    </lineage>
</organism>
<keyword evidence="3" id="KW-0809">Transit peptide</keyword>
<protein>
    <recommendedName>
        <fullName evidence="6">Pentatricopeptide repeat-containing protein</fullName>
    </recommendedName>
</protein>
<evidence type="ECO:0000256" key="4">
    <source>
        <dbReference type="PROSITE-ProRule" id="PRU00708"/>
    </source>
</evidence>
<feature type="repeat" description="PPR" evidence="4">
    <location>
        <begin position="157"/>
        <end position="191"/>
    </location>
</feature>
<dbReference type="AlphaFoldDB" id="A0A6V7P5L0"/>
<dbReference type="EMBL" id="LR862145">
    <property type="protein sequence ID" value="CAD1826131.1"/>
    <property type="molecule type" value="Genomic_DNA"/>
</dbReference>
<evidence type="ECO:0000256" key="3">
    <source>
        <dbReference type="ARBA" id="ARBA00022946"/>
    </source>
</evidence>
<name>A0A6V7P5L0_ANACO</name>
<reference evidence="5" key="1">
    <citation type="submission" date="2020-07" db="EMBL/GenBank/DDBJ databases">
        <authorList>
            <person name="Lin J."/>
        </authorList>
    </citation>
    <scope>NUCLEOTIDE SEQUENCE</scope>
</reference>
<dbReference type="InterPro" id="IPR011990">
    <property type="entry name" value="TPR-like_helical_dom_sf"/>
</dbReference>
<evidence type="ECO:0000313" key="5">
    <source>
        <dbReference type="EMBL" id="CAD1826131.1"/>
    </source>
</evidence>
<evidence type="ECO:0008006" key="6">
    <source>
        <dbReference type="Google" id="ProtNLM"/>
    </source>
</evidence>
<accession>A0A6V7P5L0</accession>